<dbReference type="Pfam" id="PF00170">
    <property type="entry name" value="bZIP_1"/>
    <property type="match status" value="1"/>
</dbReference>
<dbReference type="GO" id="GO:0043565">
    <property type="term" value="F:sequence-specific DNA binding"/>
    <property type="evidence" value="ECO:0007669"/>
    <property type="project" value="InterPro"/>
</dbReference>
<comment type="similarity">
    <text evidence="2">Belongs to the bZIP family.</text>
</comment>
<dbReference type="PROSITE" id="PS00036">
    <property type="entry name" value="BZIP_BASIC"/>
    <property type="match status" value="1"/>
</dbReference>
<evidence type="ECO:0000313" key="8">
    <source>
        <dbReference type="EMBL" id="ONM25570.1"/>
    </source>
</evidence>
<gene>
    <name evidence="8" type="ORF">ZEAMMB73_Zm00001d007022</name>
</gene>
<evidence type="ECO:0000256" key="3">
    <source>
        <dbReference type="ARBA" id="ARBA00023015"/>
    </source>
</evidence>
<feature type="compositionally biased region" description="Basic and acidic residues" evidence="7">
    <location>
        <begin position="102"/>
        <end position="118"/>
    </location>
</feature>
<dbReference type="ExpressionAtlas" id="A0A1D6F2B0">
    <property type="expression patterns" value="baseline"/>
</dbReference>
<evidence type="ECO:0000256" key="7">
    <source>
        <dbReference type="SAM" id="MobiDB-lite"/>
    </source>
</evidence>
<feature type="region of interest" description="Disordered" evidence="7">
    <location>
        <begin position="177"/>
        <end position="217"/>
    </location>
</feature>
<dbReference type="InParanoid" id="A0A1D6F2B0"/>
<feature type="region of interest" description="Disordered" evidence="7">
    <location>
        <begin position="332"/>
        <end position="370"/>
    </location>
</feature>
<dbReference type="EMBL" id="CM007648">
    <property type="protein sequence ID" value="ONM25570.1"/>
    <property type="molecule type" value="Genomic_DNA"/>
</dbReference>
<evidence type="ECO:0000256" key="1">
    <source>
        <dbReference type="ARBA" id="ARBA00004123"/>
    </source>
</evidence>
<keyword evidence="3" id="KW-0805">Transcription regulation</keyword>
<feature type="region of interest" description="Disordered" evidence="7">
    <location>
        <begin position="25"/>
        <end position="46"/>
    </location>
</feature>
<feature type="compositionally biased region" description="Polar residues" evidence="7">
    <location>
        <begin position="37"/>
        <end position="46"/>
    </location>
</feature>
<dbReference type="PANTHER" id="PTHR45967:SF46">
    <property type="entry name" value="OS02G0578500 PROTEIN"/>
    <property type="match status" value="1"/>
</dbReference>
<name>A0A1D6F2B0_MAIZE</name>
<dbReference type="CDD" id="cd14702">
    <property type="entry name" value="bZIP_plant_GBF1"/>
    <property type="match status" value="1"/>
</dbReference>
<organism evidence="8">
    <name type="scientific">Zea mays</name>
    <name type="common">Maize</name>
    <dbReference type="NCBI Taxonomy" id="4577"/>
    <lineage>
        <taxon>Eukaryota</taxon>
        <taxon>Viridiplantae</taxon>
        <taxon>Streptophyta</taxon>
        <taxon>Embryophyta</taxon>
        <taxon>Tracheophyta</taxon>
        <taxon>Spermatophyta</taxon>
        <taxon>Magnoliopsida</taxon>
        <taxon>Liliopsida</taxon>
        <taxon>Poales</taxon>
        <taxon>Poaceae</taxon>
        <taxon>PACMAD clade</taxon>
        <taxon>Panicoideae</taxon>
        <taxon>Andropogonodae</taxon>
        <taxon>Andropogoneae</taxon>
        <taxon>Tripsacinae</taxon>
        <taxon>Zea</taxon>
    </lineage>
</organism>
<keyword evidence="5" id="KW-0804">Transcription</keyword>
<evidence type="ECO:0000256" key="5">
    <source>
        <dbReference type="ARBA" id="ARBA00023163"/>
    </source>
</evidence>
<dbReference type="InterPro" id="IPR044827">
    <property type="entry name" value="GBF-like"/>
</dbReference>
<proteinExistence type="inferred from homology"/>
<dbReference type="Pfam" id="PF16596">
    <property type="entry name" value="MFMR_assoc"/>
    <property type="match status" value="1"/>
</dbReference>
<dbReference type="GO" id="GO:0003700">
    <property type="term" value="F:DNA-binding transcription factor activity"/>
    <property type="evidence" value="ECO:0007669"/>
    <property type="project" value="InterPro"/>
</dbReference>
<feature type="compositionally biased region" description="Low complexity" evidence="7">
    <location>
        <begin position="353"/>
        <end position="366"/>
    </location>
</feature>
<dbReference type="Pfam" id="PF26102">
    <property type="entry name" value="Ig_SPL7"/>
    <property type="match status" value="1"/>
</dbReference>
<sequence>MVNKGKVISLPCHAIIHVVHPQRPLLRSRHTDKDQPPATTTYSGTTSVYPEWPSFQPIVPPYGTPSPPPYVMYPPRTVYAHPSTPHAMHPFGHYPMPTNGHVETHDSHSKDNDGKEDGDSQNSMSYLASQGVVNQTMAMLPMQPGAMVGGVPSSTAANLNIGVDYWAAPGSAVVPAAHGKAPAGSARGDQWDERELKKQKRKQSNRESARRSRLRKQVYPFLPNFPGHTHRYKQTEQETRPYLSLQLFGSTEEDFPPKMDSVNKYLSYESSNPLDERSPSSSLPITRKFFPIHSVDEEVQHPHITDYGEDATMGEVSTNQAWLAPPLDLFKDSERPIENGSPPNPGYQSCYASTSCSDHSTSTSNSDGQDRTGRIIVQLFGKEPSTIPRNLRDDIVNWLKHSPTKMEGYICPGCLVLSMYLLMPGIAWDELEENLLQRVNSLVQSSDLDFWRKGRFLVRTNSELVSYKAGMTRLPKSWRTWNTPELTLVSPIAVVGGQKTSLILKGHNLSIPGTQIHCTSIGKYISKEVLCSAYPGTIYDDSGVETFDLPGKLDLIIGRCFVEVENRFRGNRFPVIGGLCTLCFFEEDVVLTITTPRELNNYLRKGTFYLWIYHGIIAKIQKTLKRLNDI</sequence>
<dbReference type="InterPro" id="IPR004827">
    <property type="entry name" value="bZIP"/>
</dbReference>
<dbReference type="PANTHER" id="PTHR45967">
    <property type="entry name" value="G-BOX-BINDING FACTOR 3-RELATED"/>
    <property type="match status" value="1"/>
</dbReference>
<accession>A0A1D6F2B0</accession>
<dbReference type="GO" id="GO:0005634">
    <property type="term" value="C:nucleus"/>
    <property type="evidence" value="ECO:0007669"/>
    <property type="project" value="UniProtKB-SubCell"/>
</dbReference>
<dbReference type="STRING" id="4577.A0A1D6F2B0"/>
<keyword evidence="6" id="KW-0539">Nucleus</keyword>
<feature type="region of interest" description="Disordered" evidence="7">
    <location>
        <begin position="92"/>
        <end position="123"/>
    </location>
</feature>
<evidence type="ECO:0000256" key="2">
    <source>
        <dbReference type="ARBA" id="ARBA00007163"/>
    </source>
</evidence>
<comment type="subcellular location">
    <subcellularLocation>
        <location evidence="1">Nucleus</location>
    </subcellularLocation>
</comment>
<dbReference type="InterPro" id="IPR045314">
    <property type="entry name" value="bZIP_plant_GBF1"/>
</dbReference>
<evidence type="ECO:0000256" key="4">
    <source>
        <dbReference type="ARBA" id="ARBA00023125"/>
    </source>
</evidence>
<protein>
    <submittedName>
        <fullName evidence="8">Squamosa promoter-binding-like protein 14</fullName>
    </submittedName>
</protein>
<keyword evidence="4" id="KW-0238">DNA-binding</keyword>
<evidence type="ECO:0000256" key="6">
    <source>
        <dbReference type="ARBA" id="ARBA00023242"/>
    </source>
</evidence>
<dbReference type="AlphaFoldDB" id="A0A1D6F2B0"/>
<reference evidence="8" key="1">
    <citation type="submission" date="2015-12" db="EMBL/GenBank/DDBJ databases">
        <title>Update maize B73 reference genome by single molecule sequencing technologies.</title>
        <authorList>
            <consortium name="Maize Genome Sequencing Project"/>
            <person name="Ware D."/>
        </authorList>
    </citation>
    <scope>NUCLEOTIDE SEQUENCE [LARGE SCALE GENOMIC DNA]</scope>
    <source>
        <tissue evidence="8">Seedling</tissue>
    </source>
</reference>